<proteinExistence type="inferred from homology"/>
<dbReference type="SUPFAM" id="SSF52440">
    <property type="entry name" value="PreATP-grasp domain"/>
    <property type="match status" value="1"/>
</dbReference>
<dbReference type="InterPro" id="IPR011054">
    <property type="entry name" value="Rudment_hybrid_motif"/>
</dbReference>
<protein>
    <recommendedName>
        <fullName evidence="4 12">Phosphoribosylamine--glycine ligase</fullName>
        <ecNumber evidence="4 12">6.3.4.13</ecNumber>
    </recommendedName>
    <alternativeName>
        <fullName evidence="12">GARS</fullName>
    </alternativeName>
    <alternativeName>
        <fullName evidence="10 12">Glycinamide ribonucleotide synthetase</fullName>
    </alternativeName>
    <alternativeName>
        <fullName evidence="11 12">Phosphoribosylglycinamide synthetase</fullName>
    </alternativeName>
</protein>
<dbReference type="HAMAP" id="MF_00138">
    <property type="entry name" value="GARS"/>
    <property type="match status" value="1"/>
</dbReference>
<name>N6X4P3_9ACTO</name>
<dbReference type="eggNOG" id="COG0151">
    <property type="taxonomic scope" value="Bacteria"/>
</dbReference>
<comment type="catalytic activity">
    <reaction evidence="12">
        <text>5-phospho-beta-D-ribosylamine + glycine + ATP = N(1)-(5-phospho-beta-D-ribosyl)glycinamide + ADP + phosphate + H(+)</text>
        <dbReference type="Rhea" id="RHEA:17453"/>
        <dbReference type="ChEBI" id="CHEBI:15378"/>
        <dbReference type="ChEBI" id="CHEBI:30616"/>
        <dbReference type="ChEBI" id="CHEBI:43474"/>
        <dbReference type="ChEBI" id="CHEBI:57305"/>
        <dbReference type="ChEBI" id="CHEBI:58681"/>
        <dbReference type="ChEBI" id="CHEBI:143788"/>
        <dbReference type="ChEBI" id="CHEBI:456216"/>
        <dbReference type="EC" id="6.3.4.13"/>
    </reaction>
</comment>
<evidence type="ECO:0000256" key="8">
    <source>
        <dbReference type="ARBA" id="ARBA00022840"/>
    </source>
</evidence>
<evidence type="ECO:0000313" key="16">
    <source>
        <dbReference type="Proteomes" id="UP000013015"/>
    </source>
</evidence>
<evidence type="ECO:0000256" key="13">
    <source>
        <dbReference type="PROSITE-ProRule" id="PRU00409"/>
    </source>
</evidence>
<dbReference type="Proteomes" id="UP000013015">
    <property type="component" value="Unassembled WGS sequence"/>
</dbReference>
<dbReference type="Pfam" id="PF02844">
    <property type="entry name" value="GARS_N"/>
    <property type="match status" value="1"/>
</dbReference>
<dbReference type="Gene3D" id="3.30.470.20">
    <property type="entry name" value="ATP-grasp fold, B domain"/>
    <property type="match status" value="1"/>
</dbReference>
<dbReference type="EC" id="6.3.4.13" evidence="4 12"/>
<dbReference type="PANTHER" id="PTHR43472">
    <property type="entry name" value="PHOSPHORIBOSYLAMINE--GLYCINE LIGASE"/>
    <property type="match status" value="1"/>
</dbReference>
<evidence type="ECO:0000256" key="4">
    <source>
        <dbReference type="ARBA" id="ARBA00013255"/>
    </source>
</evidence>
<dbReference type="PROSITE" id="PS00184">
    <property type="entry name" value="GARS"/>
    <property type="match status" value="1"/>
</dbReference>
<dbReference type="Gene3D" id="3.30.1490.20">
    <property type="entry name" value="ATP-grasp fold, A domain"/>
    <property type="match status" value="1"/>
</dbReference>
<comment type="cofactor">
    <cofactor evidence="2">
        <name>Mg(2+)</name>
        <dbReference type="ChEBI" id="CHEBI:18420"/>
    </cofactor>
</comment>
<keyword evidence="6 13" id="KW-0547">Nucleotide-binding</keyword>
<keyword evidence="7 12" id="KW-0658">Purine biosynthesis</keyword>
<dbReference type="HOGENOM" id="CLU_027420_3_1_11"/>
<dbReference type="PATRIC" id="fig|888050.3.peg.685"/>
<keyword evidence="8 13" id="KW-0067">ATP-binding</keyword>
<dbReference type="RefSeq" id="WP_005962444.1">
    <property type="nucleotide sequence ID" value="NZ_CP040505.1"/>
</dbReference>
<dbReference type="PROSITE" id="PS50975">
    <property type="entry name" value="ATP_GRASP"/>
    <property type="match status" value="1"/>
</dbReference>
<dbReference type="InterPro" id="IPR020559">
    <property type="entry name" value="PRibGlycinamide_synth_CS"/>
</dbReference>
<dbReference type="UniPathway" id="UPA00074">
    <property type="reaction ID" value="UER00125"/>
</dbReference>
<dbReference type="AlphaFoldDB" id="N6X4P3"/>
<dbReference type="SUPFAM" id="SSF56059">
    <property type="entry name" value="Glutathione synthetase ATP-binding domain-like"/>
    <property type="match status" value="1"/>
</dbReference>
<comment type="cofactor">
    <cofactor evidence="1">
        <name>Mn(2+)</name>
        <dbReference type="ChEBI" id="CHEBI:29035"/>
    </cofactor>
</comment>
<dbReference type="EMBL" id="AQHZ01000010">
    <property type="protein sequence ID" value="ENO18666.1"/>
    <property type="molecule type" value="Genomic_DNA"/>
</dbReference>
<dbReference type="Gene3D" id="3.40.50.20">
    <property type="match status" value="1"/>
</dbReference>
<reference evidence="15 16" key="1">
    <citation type="submission" date="2013-03" db="EMBL/GenBank/DDBJ databases">
        <title>Reference genome for the Human Microbiome Project.</title>
        <authorList>
            <person name="Aqrawi P."/>
            <person name="Ayvaz T."/>
            <person name="Bess C."/>
            <person name="Blankenburg K."/>
            <person name="Coyle M."/>
            <person name="Deng J."/>
            <person name="Forbes L."/>
            <person name="Fowler G."/>
            <person name="Francisco L."/>
            <person name="Fu Q."/>
            <person name="Gibbs R."/>
            <person name="Gross S."/>
            <person name="Gubbala S."/>
            <person name="Hale W."/>
            <person name="Hemphill L."/>
            <person name="Highlander S."/>
            <person name="Hirani K."/>
            <person name="Jackson L."/>
            <person name="Jakkamsetti A."/>
            <person name="Javaid M."/>
            <person name="Jayaseelan J.C."/>
            <person name="Jiang H."/>
            <person name="Joshi V."/>
            <person name="Korchina V."/>
            <person name="Kovar C."/>
            <person name="Lara F."/>
            <person name="Lee S."/>
            <person name="Liu Y."/>
            <person name="Mata R."/>
            <person name="Mathew T."/>
            <person name="Munidasa M."/>
            <person name="Muzny D."/>
            <person name="Nazareth L."/>
            <person name="Ngo R."/>
            <person name="Nguyen L."/>
            <person name="Nguyen N."/>
            <person name="Okwuonu G."/>
            <person name="Ongeri F."/>
            <person name="Palculict T."/>
            <person name="Patil S."/>
            <person name="Petrosino J."/>
            <person name="Pham C."/>
            <person name="Pham P."/>
            <person name="Pu L.-L."/>
            <person name="Qin X."/>
            <person name="Qu J."/>
            <person name="Reid J."/>
            <person name="Ross M."/>
            <person name="Ruth R."/>
            <person name="Saada N."/>
            <person name="San Lucas F."/>
            <person name="Santibanez J."/>
            <person name="Shang Y."/>
            <person name="Simmons D."/>
            <person name="Song X.-Z."/>
            <person name="Tang L.-Y."/>
            <person name="Thornton R."/>
            <person name="Warren J."/>
            <person name="Weissenberger G."/>
            <person name="Wilczek-Boney K."/>
            <person name="Worley K."/>
            <person name="Youmans B."/>
            <person name="Zhang J."/>
            <person name="Zhang L."/>
            <person name="Zhao Z."/>
            <person name="Zhou C."/>
            <person name="Zhu D."/>
            <person name="Zhu Y."/>
        </authorList>
    </citation>
    <scope>NUCLEOTIDE SEQUENCE [LARGE SCALE GENOMIC DNA]</scope>
    <source>
        <strain evidence="15 16">F0333</strain>
    </source>
</reference>
<comment type="caution">
    <text evidence="15">The sequence shown here is derived from an EMBL/GenBank/DDBJ whole genome shotgun (WGS) entry which is preliminary data.</text>
</comment>
<evidence type="ECO:0000256" key="6">
    <source>
        <dbReference type="ARBA" id="ARBA00022741"/>
    </source>
</evidence>
<evidence type="ECO:0000256" key="2">
    <source>
        <dbReference type="ARBA" id="ARBA00001946"/>
    </source>
</evidence>
<dbReference type="InterPro" id="IPR016185">
    <property type="entry name" value="PreATP-grasp_dom_sf"/>
</dbReference>
<dbReference type="InterPro" id="IPR000115">
    <property type="entry name" value="PRibGlycinamide_synth"/>
</dbReference>
<dbReference type="Pfam" id="PF01071">
    <property type="entry name" value="GARS_A"/>
    <property type="match status" value="1"/>
</dbReference>
<dbReference type="OrthoDB" id="9807240at2"/>
<dbReference type="NCBIfam" id="TIGR00877">
    <property type="entry name" value="purD"/>
    <property type="match status" value="1"/>
</dbReference>
<dbReference type="SMART" id="SM01209">
    <property type="entry name" value="GARS_A"/>
    <property type="match status" value="1"/>
</dbReference>
<keyword evidence="16" id="KW-1185">Reference proteome</keyword>
<evidence type="ECO:0000313" key="15">
    <source>
        <dbReference type="EMBL" id="ENO18666.1"/>
    </source>
</evidence>
<dbReference type="InterPro" id="IPR020561">
    <property type="entry name" value="PRibGlycinamid_synth_ATP-grasp"/>
</dbReference>
<dbReference type="GO" id="GO:0006189">
    <property type="term" value="P:'de novo' IMP biosynthetic process"/>
    <property type="evidence" value="ECO:0007669"/>
    <property type="project" value="UniProtKB-UniRule"/>
</dbReference>
<dbReference type="InterPro" id="IPR020560">
    <property type="entry name" value="PRibGlycinamide_synth_C-dom"/>
</dbReference>
<dbReference type="PANTHER" id="PTHR43472:SF1">
    <property type="entry name" value="PHOSPHORIBOSYLAMINE--GLYCINE LIGASE, CHLOROPLASTIC"/>
    <property type="match status" value="1"/>
</dbReference>
<dbReference type="SMART" id="SM01210">
    <property type="entry name" value="GARS_C"/>
    <property type="match status" value="1"/>
</dbReference>
<dbReference type="STRING" id="888050.HMPREF9004_0715"/>
<evidence type="ECO:0000256" key="10">
    <source>
        <dbReference type="ARBA" id="ARBA00042242"/>
    </source>
</evidence>
<feature type="domain" description="ATP-grasp" evidence="14">
    <location>
        <begin position="110"/>
        <end position="311"/>
    </location>
</feature>
<dbReference type="InterPro" id="IPR020562">
    <property type="entry name" value="PRibGlycinamide_synth_N"/>
</dbReference>
<evidence type="ECO:0000256" key="11">
    <source>
        <dbReference type="ARBA" id="ARBA00042864"/>
    </source>
</evidence>
<dbReference type="Pfam" id="PF02843">
    <property type="entry name" value="GARS_C"/>
    <property type="match status" value="1"/>
</dbReference>
<evidence type="ECO:0000256" key="9">
    <source>
        <dbReference type="ARBA" id="ARBA00038345"/>
    </source>
</evidence>
<keyword evidence="5 12" id="KW-0436">Ligase</keyword>
<comment type="similarity">
    <text evidence="9 12">Belongs to the GARS family.</text>
</comment>
<organism evidence="15 16">
    <name type="scientific">Schaalia cardiffensis F0333</name>
    <dbReference type="NCBI Taxonomy" id="888050"/>
    <lineage>
        <taxon>Bacteria</taxon>
        <taxon>Bacillati</taxon>
        <taxon>Actinomycetota</taxon>
        <taxon>Actinomycetes</taxon>
        <taxon>Actinomycetales</taxon>
        <taxon>Actinomycetaceae</taxon>
        <taxon>Schaalia</taxon>
    </lineage>
</organism>
<evidence type="ECO:0000259" key="14">
    <source>
        <dbReference type="PROSITE" id="PS50975"/>
    </source>
</evidence>
<accession>N6X4P3</accession>
<dbReference type="GO" id="GO:0005524">
    <property type="term" value="F:ATP binding"/>
    <property type="evidence" value="ECO:0007669"/>
    <property type="project" value="UniProtKB-UniRule"/>
</dbReference>
<evidence type="ECO:0000256" key="7">
    <source>
        <dbReference type="ARBA" id="ARBA00022755"/>
    </source>
</evidence>
<dbReference type="InterPro" id="IPR011761">
    <property type="entry name" value="ATP-grasp"/>
</dbReference>
<evidence type="ECO:0000256" key="3">
    <source>
        <dbReference type="ARBA" id="ARBA00005174"/>
    </source>
</evidence>
<dbReference type="InterPro" id="IPR013815">
    <property type="entry name" value="ATP_grasp_subdomain_1"/>
</dbReference>
<comment type="pathway">
    <text evidence="3 12">Purine metabolism; IMP biosynthesis via de novo pathway; N(1)-(5-phospho-D-ribosyl)glycinamide from 5-phospho-alpha-D-ribose 1-diphosphate: step 2/2.</text>
</comment>
<sequence>MKVLLVGNGGREHALARALVRTSNAEHPVQLSVQAGNPGLETLGDSFAFTATEPDEVLALAKAHGVELVVVGPEAPLVAGVADALIAAGIPCFGPTSDAARLEASKSFAKDVMAEAGVATARSFTCRNMNEVDTAFQELGAPHVVKDDALAAGKGVVVTHNVEEARAHAKSCLEREDGAVVIEDYLDGPEVSLFCLCDGTSVVPLVPAQDFKRAGDANSGPNTGGMGAYSPLPWLDEGVVEEVVRSVAQPTVNAMAKRNTPFVGLLYCGLAMTSRGIRVVEFNVRFGDPETQVVLERLDSPLVELLHAAATGTLDQVPAPQWSTDAAVTVVMASGGYPGPSDTGHEITGIDKAEAIPGIHVIQAGTSRKTVSPEGALVPAGSGPEAKEILVNSGGRVLNVVGRAATVQAARALAYEGVKQISFAGEHHRSDIATWPAELDLSVGSDLKN</sequence>
<dbReference type="Gene3D" id="3.90.600.10">
    <property type="entry name" value="Phosphoribosylglycinamide synthetase, C-terminal domain"/>
    <property type="match status" value="1"/>
</dbReference>
<evidence type="ECO:0000256" key="12">
    <source>
        <dbReference type="HAMAP-Rule" id="MF_00138"/>
    </source>
</evidence>
<evidence type="ECO:0000256" key="1">
    <source>
        <dbReference type="ARBA" id="ARBA00001936"/>
    </source>
</evidence>
<gene>
    <name evidence="12 15" type="primary">purD</name>
    <name evidence="15" type="ORF">HMPREF9004_0715</name>
</gene>
<dbReference type="InterPro" id="IPR037123">
    <property type="entry name" value="PRibGlycinamide_synth_C_sf"/>
</dbReference>
<dbReference type="GO" id="GO:0009113">
    <property type="term" value="P:purine nucleobase biosynthetic process"/>
    <property type="evidence" value="ECO:0007669"/>
    <property type="project" value="InterPro"/>
</dbReference>
<dbReference type="SUPFAM" id="SSF51246">
    <property type="entry name" value="Rudiment single hybrid motif"/>
    <property type="match status" value="1"/>
</dbReference>
<evidence type="ECO:0000256" key="5">
    <source>
        <dbReference type="ARBA" id="ARBA00022598"/>
    </source>
</evidence>
<dbReference type="GO" id="GO:0046872">
    <property type="term" value="F:metal ion binding"/>
    <property type="evidence" value="ECO:0007669"/>
    <property type="project" value="InterPro"/>
</dbReference>
<dbReference type="GO" id="GO:0004637">
    <property type="term" value="F:phosphoribosylamine-glycine ligase activity"/>
    <property type="evidence" value="ECO:0007669"/>
    <property type="project" value="UniProtKB-UniRule"/>
</dbReference>